<dbReference type="OrthoDB" id="9792534at2"/>
<protein>
    <submittedName>
        <fullName evidence="3">Fatty acid desaturase</fullName>
    </submittedName>
</protein>
<sequence>MPSRVPSNPHAPLRLAIYLGAIVALLAAIVVVPGTAAGIAAALLLGIVYAHGLELQHETLHGIFLATEAGNRLAGSLLGLPMLTTFTDTRVRHLHHHRYVGTPQDVFDRSCADFSNRRALLGHVFAATRLRDFIGATATLLSGRRHDVLKAPARDRARTEFVATALILLALLALAALIDPRLLLWGWIVPALIVAPAVHFLMTVHEHIGRPRLTRRITENSRSYRAPAWWNYLVHYDNYHIEHHLEPGLPFPQLPAFHAERRRAGADSLTLSQAMAETARGIAACLRASASTATRTEPPRCAP</sequence>
<dbReference type="AlphaFoldDB" id="Q2IYE1"/>
<reference evidence="3 4" key="1">
    <citation type="submission" date="2006-01" db="EMBL/GenBank/DDBJ databases">
        <title>Complete sequence of Rhodopseudomonas palustris HaA2.</title>
        <authorList>
            <consortium name="US DOE Joint Genome Institute"/>
            <person name="Copeland A."/>
            <person name="Lucas S."/>
            <person name="Lapidus A."/>
            <person name="Barry K."/>
            <person name="Detter J.C."/>
            <person name="Glavina T."/>
            <person name="Hammon N."/>
            <person name="Israni S."/>
            <person name="Pitluck S."/>
            <person name="Chain P."/>
            <person name="Malfatti S."/>
            <person name="Shin M."/>
            <person name="Vergez L."/>
            <person name="Schmutz J."/>
            <person name="Larimer F."/>
            <person name="Land M."/>
            <person name="Hauser L."/>
            <person name="Pelletier D.A."/>
            <person name="Kyrpides N."/>
            <person name="Anderson I."/>
            <person name="Oda Y."/>
            <person name="Harwood C.S."/>
            <person name="Richardson P."/>
        </authorList>
    </citation>
    <scope>NUCLEOTIDE SEQUENCE [LARGE SCALE GENOMIC DNA]</scope>
    <source>
        <strain evidence="3 4">HaA2</strain>
    </source>
</reference>
<dbReference type="GO" id="GO:0006629">
    <property type="term" value="P:lipid metabolic process"/>
    <property type="evidence" value="ECO:0007669"/>
    <property type="project" value="InterPro"/>
</dbReference>
<dbReference type="KEGG" id="rpb:RPB_2063"/>
<feature type="transmembrane region" description="Helical" evidence="1">
    <location>
        <begin position="15"/>
        <end position="48"/>
    </location>
</feature>
<dbReference type="RefSeq" id="WP_011440957.1">
    <property type="nucleotide sequence ID" value="NC_007778.1"/>
</dbReference>
<proteinExistence type="predicted"/>
<dbReference type="eggNOG" id="COG3239">
    <property type="taxonomic scope" value="Bacteria"/>
</dbReference>
<feature type="transmembrane region" description="Helical" evidence="1">
    <location>
        <begin position="161"/>
        <end position="178"/>
    </location>
</feature>
<keyword evidence="1" id="KW-1133">Transmembrane helix</keyword>
<accession>Q2IYE1</accession>
<gene>
    <name evidence="3" type="ordered locus">RPB_2063</name>
</gene>
<feature type="domain" description="Fatty acid desaturase" evidence="2">
    <location>
        <begin position="37"/>
        <end position="265"/>
    </location>
</feature>
<dbReference type="InterPro" id="IPR005804">
    <property type="entry name" value="FA_desaturase_dom"/>
</dbReference>
<keyword evidence="1" id="KW-0472">Membrane</keyword>
<name>Q2IYE1_RHOP2</name>
<dbReference type="Pfam" id="PF00487">
    <property type="entry name" value="FA_desaturase"/>
    <property type="match status" value="1"/>
</dbReference>
<evidence type="ECO:0000256" key="1">
    <source>
        <dbReference type="SAM" id="Phobius"/>
    </source>
</evidence>
<dbReference type="STRING" id="316058.RPB_2063"/>
<feature type="transmembrane region" description="Helical" evidence="1">
    <location>
        <begin position="184"/>
        <end position="204"/>
    </location>
</feature>
<evidence type="ECO:0000259" key="2">
    <source>
        <dbReference type="Pfam" id="PF00487"/>
    </source>
</evidence>
<evidence type="ECO:0000313" key="4">
    <source>
        <dbReference type="Proteomes" id="UP000008809"/>
    </source>
</evidence>
<keyword evidence="4" id="KW-1185">Reference proteome</keyword>
<organism evidence="3 4">
    <name type="scientific">Rhodopseudomonas palustris (strain HaA2)</name>
    <dbReference type="NCBI Taxonomy" id="316058"/>
    <lineage>
        <taxon>Bacteria</taxon>
        <taxon>Pseudomonadati</taxon>
        <taxon>Pseudomonadota</taxon>
        <taxon>Alphaproteobacteria</taxon>
        <taxon>Hyphomicrobiales</taxon>
        <taxon>Nitrobacteraceae</taxon>
        <taxon>Rhodopseudomonas</taxon>
    </lineage>
</organism>
<dbReference type="HOGENOM" id="CLU_052920_1_2_5"/>
<keyword evidence="1" id="KW-0812">Transmembrane</keyword>
<evidence type="ECO:0000313" key="3">
    <source>
        <dbReference type="EMBL" id="ABD06769.1"/>
    </source>
</evidence>
<dbReference type="EMBL" id="CP000250">
    <property type="protein sequence ID" value="ABD06769.1"/>
    <property type="molecule type" value="Genomic_DNA"/>
</dbReference>
<dbReference type="Proteomes" id="UP000008809">
    <property type="component" value="Chromosome"/>
</dbReference>